<dbReference type="Pfam" id="PF17914">
    <property type="entry name" value="HopA1"/>
    <property type="match status" value="1"/>
</dbReference>
<keyword evidence="2" id="KW-1185">Reference proteome</keyword>
<proteinExistence type="predicted"/>
<comment type="caution">
    <text evidence="1">The sequence shown here is derived from an EMBL/GenBank/DDBJ whole genome shotgun (WGS) entry which is preliminary data.</text>
</comment>
<sequence length="334" mass="37216">MNRYRAAFSAIAEDVEVLSESAFVHREWGELRPAPGVESAPGDLPVLPHLSRFLYLSYYAGDARAARWLIDGAPVVLGTRRREDPAVARALDEANQGSGYWDSGWRAVPTGPGGRRVTKNGLTLTVTAQETLPPSPAPGRPVAVKFPPARPYMYPGWYLAIGDEGMPRHGERPVVRLYYTPGDPASAAGLMRALTGRLCAARVPYQLKAANHPEGYERRDAMVLYLYRDDWLLLERELADIHRRHLDALRDTGPAFALELGRGWWLADEPEQRQGRLMSFGQHRCLLVAEGLVAAWRDGRTTAADRLDAIEERYRAERLDAAHPYLNARGSAVR</sequence>
<dbReference type="InterPro" id="IPR040871">
    <property type="entry name" value="HopA1"/>
</dbReference>
<evidence type="ECO:0000313" key="2">
    <source>
        <dbReference type="Proteomes" id="UP000186168"/>
    </source>
</evidence>
<name>A0A1R1S5Q6_9ACTN</name>
<organism evidence="1 2">
    <name type="scientific">Streptomyces sparsogenes DSM 40356</name>
    <dbReference type="NCBI Taxonomy" id="1331668"/>
    <lineage>
        <taxon>Bacteria</taxon>
        <taxon>Bacillati</taxon>
        <taxon>Actinomycetota</taxon>
        <taxon>Actinomycetes</taxon>
        <taxon>Kitasatosporales</taxon>
        <taxon>Streptomycetaceae</taxon>
        <taxon>Streptomyces</taxon>
    </lineage>
</organism>
<dbReference type="AlphaFoldDB" id="A0A1R1S5Q6"/>
<dbReference type="STRING" id="67365.GCA_001704635_05249"/>
<reference evidence="1 2" key="1">
    <citation type="submission" date="2013-05" db="EMBL/GenBank/DDBJ databases">
        <title>Genome sequence of Streptomyces sparsogenes DSM 40356.</title>
        <authorList>
            <person name="Coyne S."/>
            <person name="Seebeck F.P."/>
        </authorList>
    </citation>
    <scope>NUCLEOTIDE SEQUENCE [LARGE SCALE GENOMIC DNA]</scope>
    <source>
        <strain evidence="1 2">DSM 40356</strain>
    </source>
</reference>
<dbReference type="Proteomes" id="UP000186168">
    <property type="component" value="Unassembled WGS sequence"/>
</dbReference>
<accession>A0A1R1S5Q6</accession>
<dbReference type="GeneID" id="96742859"/>
<dbReference type="EMBL" id="ASQP01000527">
    <property type="protein sequence ID" value="OMI33606.1"/>
    <property type="molecule type" value="Genomic_DNA"/>
</dbReference>
<dbReference type="RefSeq" id="WP_065960366.1">
    <property type="nucleotide sequence ID" value="NZ_ASQP01000527.1"/>
</dbReference>
<protein>
    <submittedName>
        <fullName evidence="1">Uncharacterized protein</fullName>
    </submittedName>
</protein>
<evidence type="ECO:0000313" key="1">
    <source>
        <dbReference type="EMBL" id="OMI33606.1"/>
    </source>
</evidence>
<gene>
    <name evidence="1" type="ORF">SPAR_40627</name>
</gene>